<feature type="compositionally biased region" description="Basic and acidic residues" evidence="1">
    <location>
        <begin position="53"/>
        <end position="78"/>
    </location>
</feature>
<evidence type="ECO:0000313" key="3">
    <source>
        <dbReference type="EMBL" id="CAE4653017.1"/>
    </source>
</evidence>
<feature type="compositionally biased region" description="Gly residues" evidence="1">
    <location>
        <begin position="556"/>
        <end position="567"/>
    </location>
</feature>
<feature type="transmembrane region" description="Helical" evidence="2">
    <location>
        <begin position="192"/>
        <end position="211"/>
    </location>
</feature>
<keyword evidence="2" id="KW-1133">Transmembrane helix</keyword>
<gene>
    <name evidence="3" type="ORF">AMON00008_LOCUS54464</name>
</gene>
<feature type="compositionally biased region" description="Low complexity" evidence="1">
    <location>
        <begin position="79"/>
        <end position="96"/>
    </location>
</feature>
<feature type="compositionally biased region" description="Gly residues" evidence="1">
    <location>
        <begin position="1"/>
        <end position="18"/>
    </location>
</feature>
<dbReference type="AlphaFoldDB" id="A0A7S4SQF4"/>
<dbReference type="EMBL" id="HBNR01076611">
    <property type="protein sequence ID" value="CAE4653017.1"/>
    <property type="molecule type" value="Transcribed_RNA"/>
</dbReference>
<feature type="compositionally biased region" description="Basic and acidic residues" evidence="1">
    <location>
        <begin position="507"/>
        <end position="530"/>
    </location>
</feature>
<evidence type="ECO:0000256" key="2">
    <source>
        <dbReference type="SAM" id="Phobius"/>
    </source>
</evidence>
<sequence>MPPGPGGAAAGPSRGGTGTRSACTATSDGDLGSSGSRSAGAAAGAAATSPAGKEAKGKGPRPEKDVESPKPSAKDAEPLKATAAQAPANPAGTTEAEALAEVPAEAAEGGAAASADEEKPRADLRALKFVVPVKNLASCYLLGPVVLGECRSERSCVPSASLLLLVTDVVAFSGHLFLGIRRRGYRERLPTCNFWILLVFWSIWNLCSHPLCRQHLMDLFVAPPEIHVTINVAAVAVCSSTVMAPPSMRHLIGLVTCEFLISLILSSIEVLNFTMDSGWLAAMRLDIVMFNVAILLIGSTIILGTMTVEKDIKSLAHEMETRLGHSGSFEDDLERRKRAVLTALCDAVLTTSAGFAITGSDDGADRVFRRPMLNEVLTDYFKDPGEKERFLAAVKKQFPEDDTVGEGPKRMRVTLRDDNDEAFEADIVVSDASTDKNGKVNKYMVGMHIRGEFRARALEDSSKRAARTGGAVAAPAAAPAPADKHNAGTGTGPPPEKRNAGAGGEGGGEREREKKVEMREPPGEERSHHHVYDELSCELLAALEGVLRPCPETGEAEGGGKAGGSGEGSAPRFHLRRATCEVFRRRTPPLGTRPGDRHVDLRRLSLPEPAVAGLT</sequence>
<feature type="region of interest" description="Disordered" evidence="1">
    <location>
        <begin position="551"/>
        <end position="573"/>
    </location>
</feature>
<feature type="compositionally biased region" description="Low complexity" evidence="1">
    <location>
        <begin position="467"/>
        <end position="481"/>
    </location>
</feature>
<feature type="transmembrane region" description="Helical" evidence="2">
    <location>
        <begin position="160"/>
        <end position="180"/>
    </location>
</feature>
<name>A0A7S4SQF4_9DINO</name>
<organism evidence="3">
    <name type="scientific">Alexandrium monilatum</name>
    <dbReference type="NCBI Taxonomy" id="311494"/>
    <lineage>
        <taxon>Eukaryota</taxon>
        <taxon>Sar</taxon>
        <taxon>Alveolata</taxon>
        <taxon>Dinophyceae</taxon>
        <taxon>Gonyaulacales</taxon>
        <taxon>Pyrocystaceae</taxon>
        <taxon>Alexandrium</taxon>
    </lineage>
</organism>
<feature type="region of interest" description="Disordered" evidence="1">
    <location>
        <begin position="1"/>
        <end position="96"/>
    </location>
</feature>
<accession>A0A7S4SQF4</accession>
<feature type="compositionally biased region" description="Low complexity" evidence="1">
    <location>
        <begin position="19"/>
        <end position="52"/>
    </location>
</feature>
<keyword evidence="2" id="KW-0812">Transmembrane</keyword>
<feature type="transmembrane region" description="Helical" evidence="2">
    <location>
        <begin position="251"/>
        <end position="275"/>
    </location>
</feature>
<protein>
    <submittedName>
        <fullName evidence="3">Uncharacterized protein</fullName>
    </submittedName>
</protein>
<feature type="region of interest" description="Disordered" evidence="1">
    <location>
        <begin position="460"/>
        <end position="530"/>
    </location>
</feature>
<keyword evidence="2" id="KW-0472">Membrane</keyword>
<feature type="transmembrane region" description="Helical" evidence="2">
    <location>
        <begin position="287"/>
        <end position="308"/>
    </location>
</feature>
<evidence type="ECO:0000256" key="1">
    <source>
        <dbReference type="SAM" id="MobiDB-lite"/>
    </source>
</evidence>
<reference evidence="3" key="1">
    <citation type="submission" date="2021-01" db="EMBL/GenBank/DDBJ databases">
        <authorList>
            <person name="Corre E."/>
            <person name="Pelletier E."/>
            <person name="Niang G."/>
            <person name="Scheremetjew M."/>
            <person name="Finn R."/>
            <person name="Kale V."/>
            <person name="Holt S."/>
            <person name="Cochrane G."/>
            <person name="Meng A."/>
            <person name="Brown T."/>
            <person name="Cohen L."/>
        </authorList>
    </citation>
    <scope>NUCLEOTIDE SEQUENCE</scope>
    <source>
        <strain evidence="3">CCMP3105</strain>
    </source>
</reference>
<proteinExistence type="predicted"/>